<dbReference type="EMBL" id="JACHHG010000004">
    <property type="protein sequence ID" value="MBB6097833.1"/>
    <property type="molecule type" value="Genomic_DNA"/>
</dbReference>
<dbReference type="Gene3D" id="3.40.50.1820">
    <property type="entry name" value="alpha/beta hydrolase"/>
    <property type="match status" value="1"/>
</dbReference>
<dbReference type="GO" id="GO:0016787">
    <property type="term" value="F:hydrolase activity"/>
    <property type="evidence" value="ECO:0007669"/>
    <property type="project" value="UniProtKB-KW"/>
</dbReference>
<dbReference type="PANTHER" id="PTHR43798">
    <property type="entry name" value="MONOACYLGLYCEROL LIPASE"/>
    <property type="match status" value="1"/>
</dbReference>
<organism evidence="3 4">
    <name type="scientific">Deinobacterium chartae</name>
    <dbReference type="NCBI Taxonomy" id="521158"/>
    <lineage>
        <taxon>Bacteria</taxon>
        <taxon>Thermotogati</taxon>
        <taxon>Deinococcota</taxon>
        <taxon>Deinococci</taxon>
        <taxon>Deinococcales</taxon>
        <taxon>Deinococcaceae</taxon>
        <taxon>Deinobacterium</taxon>
    </lineage>
</organism>
<evidence type="ECO:0000256" key="1">
    <source>
        <dbReference type="ARBA" id="ARBA00022801"/>
    </source>
</evidence>
<dbReference type="InterPro" id="IPR029058">
    <property type="entry name" value="AB_hydrolase_fold"/>
</dbReference>
<dbReference type="PRINTS" id="PR00111">
    <property type="entry name" value="ABHYDROLASE"/>
</dbReference>
<gene>
    <name evidence="3" type="ORF">HNR42_001256</name>
</gene>
<evidence type="ECO:0000259" key="2">
    <source>
        <dbReference type="Pfam" id="PF00561"/>
    </source>
</evidence>
<dbReference type="AlphaFoldDB" id="A0A841HY73"/>
<feature type="domain" description="AB hydrolase-1" evidence="2">
    <location>
        <begin position="23"/>
        <end position="250"/>
    </location>
</feature>
<comment type="caution">
    <text evidence="3">The sequence shown here is derived from an EMBL/GenBank/DDBJ whole genome shotgun (WGS) entry which is preliminary data.</text>
</comment>
<dbReference type="Pfam" id="PF00561">
    <property type="entry name" value="Abhydrolase_1"/>
    <property type="match status" value="1"/>
</dbReference>
<dbReference type="GO" id="GO:0016020">
    <property type="term" value="C:membrane"/>
    <property type="evidence" value="ECO:0007669"/>
    <property type="project" value="TreeGrafter"/>
</dbReference>
<keyword evidence="1" id="KW-0378">Hydrolase</keyword>
<reference evidence="3 4" key="1">
    <citation type="submission" date="2020-08" db="EMBL/GenBank/DDBJ databases">
        <title>Genomic Encyclopedia of Type Strains, Phase IV (KMG-IV): sequencing the most valuable type-strain genomes for metagenomic binning, comparative biology and taxonomic classification.</title>
        <authorList>
            <person name="Goeker M."/>
        </authorList>
    </citation>
    <scope>NUCLEOTIDE SEQUENCE [LARGE SCALE GENOMIC DNA]</scope>
    <source>
        <strain evidence="3 4">DSM 21458</strain>
    </source>
</reference>
<dbReference type="SUPFAM" id="SSF53474">
    <property type="entry name" value="alpha/beta-Hydrolases"/>
    <property type="match status" value="1"/>
</dbReference>
<evidence type="ECO:0000313" key="3">
    <source>
        <dbReference type="EMBL" id="MBB6097833.1"/>
    </source>
</evidence>
<proteinExistence type="predicted"/>
<dbReference type="InterPro" id="IPR000073">
    <property type="entry name" value="AB_hydrolase_1"/>
</dbReference>
<protein>
    <submittedName>
        <fullName evidence="3">Pimeloyl-ACP methyl ester carboxylesterase</fullName>
    </submittedName>
</protein>
<dbReference type="Proteomes" id="UP000569951">
    <property type="component" value="Unassembled WGS sequence"/>
</dbReference>
<dbReference type="InterPro" id="IPR050266">
    <property type="entry name" value="AB_hydrolase_sf"/>
</dbReference>
<evidence type="ECO:0000313" key="4">
    <source>
        <dbReference type="Proteomes" id="UP000569951"/>
    </source>
</evidence>
<sequence>MTARTLDLEGARMYLEEAGQGEAVVLLHAGVADSRMWDPQFEPLSRSYRTVRYDRRGFGRTRTVTTPFSHRSDLGALLDRLGIARAHLVGCSQGARIALDFALEAAERVRSLTLISPALGGFRATGPCPRQVPDLEAADAADDVALFNELEVQVWADGPYRDAQQVDPAYRALVADMNRITLELPPPGPEQDLERPAAGRLGELRCPVLIVCGTLDQPRALEAAQFLRAGVPQAGYAELEAAHLPSLERPEAFTSLLLEFLNDH</sequence>
<accession>A0A841HY73</accession>
<dbReference type="RefSeq" id="WP_183985680.1">
    <property type="nucleotide sequence ID" value="NZ_JACHHG010000004.1"/>
</dbReference>
<name>A0A841HY73_9DEIO</name>
<dbReference type="PANTHER" id="PTHR43798:SF31">
    <property type="entry name" value="AB HYDROLASE SUPERFAMILY PROTEIN YCLE"/>
    <property type="match status" value="1"/>
</dbReference>
<keyword evidence="4" id="KW-1185">Reference proteome</keyword>